<evidence type="ECO:0000256" key="1">
    <source>
        <dbReference type="SAM" id="MobiDB-lite"/>
    </source>
</evidence>
<feature type="compositionally biased region" description="Basic and acidic residues" evidence="1">
    <location>
        <begin position="1"/>
        <end position="20"/>
    </location>
</feature>
<accession>A0A6M3IGR3</accession>
<sequence>MWPFKETPEDKKKKLAREKLSSNNSTTPYPSIWAAIERIKEHKKQVAEALENARK</sequence>
<name>A0A6M3IGR3_9ZZZZ</name>
<dbReference type="EMBL" id="MT141229">
    <property type="protein sequence ID" value="QJA56605.1"/>
    <property type="molecule type" value="Genomic_DNA"/>
</dbReference>
<organism evidence="2">
    <name type="scientific">viral metagenome</name>
    <dbReference type="NCBI Taxonomy" id="1070528"/>
    <lineage>
        <taxon>unclassified sequences</taxon>
        <taxon>metagenomes</taxon>
        <taxon>organismal metagenomes</taxon>
    </lineage>
</organism>
<feature type="region of interest" description="Disordered" evidence="1">
    <location>
        <begin position="1"/>
        <end position="28"/>
    </location>
</feature>
<dbReference type="AlphaFoldDB" id="A0A6M3IGR3"/>
<protein>
    <submittedName>
        <fullName evidence="2">Uncharacterized protein</fullName>
    </submittedName>
</protein>
<gene>
    <name evidence="2" type="ORF">MM415B01819_0004</name>
</gene>
<reference evidence="2" key="1">
    <citation type="submission" date="2020-03" db="EMBL/GenBank/DDBJ databases">
        <title>The deep terrestrial virosphere.</title>
        <authorList>
            <person name="Holmfeldt K."/>
            <person name="Nilsson E."/>
            <person name="Simone D."/>
            <person name="Lopez-Fernandez M."/>
            <person name="Wu X."/>
            <person name="de Brujin I."/>
            <person name="Lundin D."/>
            <person name="Andersson A."/>
            <person name="Bertilsson S."/>
            <person name="Dopson M."/>
        </authorList>
    </citation>
    <scope>NUCLEOTIDE SEQUENCE</scope>
    <source>
        <strain evidence="2">MM415B01819</strain>
    </source>
</reference>
<evidence type="ECO:0000313" key="2">
    <source>
        <dbReference type="EMBL" id="QJA56605.1"/>
    </source>
</evidence>
<proteinExistence type="predicted"/>